<dbReference type="AlphaFoldDB" id="A0A6A5U168"/>
<name>A0A6A5U168_9PLEO</name>
<feature type="region of interest" description="Disordered" evidence="1">
    <location>
        <begin position="41"/>
        <end position="81"/>
    </location>
</feature>
<evidence type="ECO:0000256" key="1">
    <source>
        <dbReference type="SAM" id="MobiDB-lite"/>
    </source>
</evidence>
<keyword evidence="3" id="KW-1185">Reference proteome</keyword>
<feature type="compositionally biased region" description="Polar residues" evidence="1">
    <location>
        <begin position="48"/>
        <end position="60"/>
    </location>
</feature>
<gene>
    <name evidence="2" type="ORF">CC80DRAFT_490506</name>
</gene>
<protein>
    <submittedName>
        <fullName evidence="2">Uncharacterized protein</fullName>
    </submittedName>
</protein>
<dbReference type="EMBL" id="ML976986">
    <property type="protein sequence ID" value="KAF1958681.1"/>
    <property type="molecule type" value="Genomic_DNA"/>
</dbReference>
<accession>A0A6A5U168</accession>
<organism evidence="2 3">
    <name type="scientific">Byssothecium circinans</name>
    <dbReference type="NCBI Taxonomy" id="147558"/>
    <lineage>
        <taxon>Eukaryota</taxon>
        <taxon>Fungi</taxon>
        <taxon>Dikarya</taxon>
        <taxon>Ascomycota</taxon>
        <taxon>Pezizomycotina</taxon>
        <taxon>Dothideomycetes</taxon>
        <taxon>Pleosporomycetidae</taxon>
        <taxon>Pleosporales</taxon>
        <taxon>Massarineae</taxon>
        <taxon>Massarinaceae</taxon>
        <taxon>Byssothecium</taxon>
    </lineage>
</organism>
<dbReference type="Proteomes" id="UP000800035">
    <property type="component" value="Unassembled WGS sequence"/>
</dbReference>
<evidence type="ECO:0000313" key="3">
    <source>
        <dbReference type="Proteomes" id="UP000800035"/>
    </source>
</evidence>
<sequence length="81" mass="8145">MTGGRAGTLASLTLVRSLHAHHLEVGARTLIQIDSAIGALVPQPPPTGSSHGCGSVSSTPAAARDGQHAGTRAVRAQTLSR</sequence>
<evidence type="ECO:0000313" key="2">
    <source>
        <dbReference type="EMBL" id="KAF1958681.1"/>
    </source>
</evidence>
<reference evidence="2" key="1">
    <citation type="journal article" date="2020" name="Stud. Mycol.">
        <title>101 Dothideomycetes genomes: a test case for predicting lifestyles and emergence of pathogens.</title>
        <authorList>
            <person name="Haridas S."/>
            <person name="Albert R."/>
            <person name="Binder M."/>
            <person name="Bloem J."/>
            <person name="Labutti K."/>
            <person name="Salamov A."/>
            <person name="Andreopoulos B."/>
            <person name="Baker S."/>
            <person name="Barry K."/>
            <person name="Bills G."/>
            <person name="Bluhm B."/>
            <person name="Cannon C."/>
            <person name="Castanera R."/>
            <person name="Culley D."/>
            <person name="Daum C."/>
            <person name="Ezra D."/>
            <person name="Gonzalez J."/>
            <person name="Henrissat B."/>
            <person name="Kuo A."/>
            <person name="Liang C."/>
            <person name="Lipzen A."/>
            <person name="Lutzoni F."/>
            <person name="Magnuson J."/>
            <person name="Mondo S."/>
            <person name="Nolan M."/>
            <person name="Ohm R."/>
            <person name="Pangilinan J."/>
            <person name="Park H.-J."/>
            <person name="Ramirez L."/>
            <person name="Alfaro M."/>
            <person name="Sun H."/>
            <person name="Tritt A."/>
            <person name="Yoshinaga Y."/>
            <person name="Zwiers L.-H."/>
            <person name="Turgeon B."/>
            <person name="Goodwin S."/>
            <person name="Spatafora J."/>
            <person name="Crous P."/>
            <person name="Grigoriev I."/>
        </authorList>
    </citation>
    <scope>NUCLEOTIDE SEQUENCE</scope>
    <source>
        <strain evidence="2">CBS 675.92</strain>
    </source>
</reference>
<proteinExistence type="predicted"/>